<dbReference type="InterPro" id="IPR001810">
    <property type="entry name" value="F-box_dom"/>
</dbReference>
<dbReference type="GO" id="GO:0019005">
    <property type="term" value="C:SCF ubiquitin ligase complex"/>
    <property type="evidence" value="ECO:0007669"/>
    <property type="project" value="TreeGrafter"/>
</dbReference>
<accession>A0A0C9YG33</accession>
<dbReference type="OrthoDB" id="2117972at2759"/>
<gene>
    <name evidence="4" type="ORF">PISMIDRAFT_29345</name>
</gene>
<dbReference type="Gene3D" id="1.20.1280.50">
    <property type="match status" value="1"/>
</dbReference>
<dbReference type="EMBL" id="KN833722">
    <property type="protein sequence ID" value="KIK23875.1"/>
    <property type="molecule type" value="Genomic_DNA"/>
</dbReference>
<evidence type="ECO:0000256" key="2">
    <source>
        <dbReference type="SAM" id="MobiDB-lite"/>
    </source>
</evidence>
<evidence type="ECO:0000256" key="1">
    <source>
        <dbReference type="ARBA" id="ARBA00022786"/>
    </source>
</evidence>
<dbReference type="InterPro" id="IPR045464">
    <property type="entry name" value="Hrt3/FBXO9_C"/>
</dbReference>
<dbReference type="PROSITE" id="PS50181">
    <property type="entry name" value="FBOX"/>
    <property type="match status" value="1"/>
</dbReference>
<dbReference type="SUPFAM" id="SSF81383">
    <property type="entry name" value="F-box domain"/>
    <property type="match status" value="1"/>
</dbReference>
<evidence type="ECO:0000313" key="5">
    <source>
        <dbReference type="Proteomes" id="UP000054018"/>
    </source>
</evidence>
<evidence type="ECO:0000313" key="4">
    <source>
        <dbReference type="EMBL" id="KIK23875.1"/>
    </source>
</evidence>
<dbReference type="STRING" id="765257.A0A0C9YG33"/>
<evidence type="ECO:0000259" key="3">
    <source>
        <dbReference type="PROSITE" id="PS50181"/>
    </source>
</evidence>
<dbReference type="PANTHER" id="PTHR12874">
    <property type="entry name" value="F-BOX ONLY PROTEIN 48-RELATED"/>
    <property type="match status" value="1"/>
</dbReference>
<feature type="region of interest" description="Disordered" evidence="2">
    <location>
        <begin position="22"/>
        <end position="76"/>
    </location>
</feature>
<dbReference type="GO" id="GO:0005737">
    <property type="term" value="C:cytoplasm"/>
    <property type="evidence" value="ECO:0007669"/>
    <property type="project" value="TreeGrafter"/>
</dbReference>
<reference evidence="4 5" key="1">
    <citation type="submission" date="2014-04" db="EMBL/GenBank/DDBJ databases">
        <authorList>
            <consortium name="DOE Joint Genome Institute"/>
            <person name="Kuo A."/>
            <person name="Kohler A."/>
            <person name="Costa M.D."/>
            <person name="Nagy L.G."/>
            <person name="Floudas D."/>
            <person name="Copeland A."/>
            <person name="Barry K.W."/>
            <person name="Cichocki N."/>
            <person name="Veneault-Fourrey C."/>
            <person name="LaButti K."/>
            <person name="Lindquist E.A."/>
            <person name="Lipzen A."/>
            <person name="Lundell T."/>
            <person name="Morin E."/>
            <person name="Murat C."/>
            <person name="Sun H."/>
            <person name="Tunlid A."/>
            <person name="Henrissat B."/>
            <person name="Grigoriev I.V."/>
            <person name="Hibbett D.S."/>
            <person name="Martin F."/>
            <person name="Nordberg H.P."/>
            <person name="Cantor M.N."/>
            <person name="Hua S.X."/>
        </authorList>
    </citation>
    <scope>NUCLEOTIDE SEQUENCE [LARGE SCALE GENOMIC DNA]</scope>
    <source>
        <strain evidence="4 5">441</strain>
    </source>
</reference>
<protein>
    <recommendedName>
        <fullName evidence="3">F-box domain-containing protein</fullName>
    </recommendedName>
</protein>
<dbReference type="PANTHER" id="PTHR12874:SF9">
    <property type="entry name" value="F-BOX ONLY PROTEIN 48"/>
    <property type="match status" value="1"/>
</dbReference>
<organism evidence="4 5">
    <name type="scientific">Pisolithus microcarpus 441</name>
    <dbReference type="NCBI Taxonomy" id="765257"/>
    <lineage>
        <taxon>Eukaryota</taxon>
        <taxon>Fungi</taxon>
        <taxon>Dikarya</taxon>
        <taxon>Basidiomycota</taxon>
        <taxon>Agaricomycotina</taxon>
        <taxon>Agaricomycetes</taxon>
        <taxon>Agaricomycetidae</taxon>
        <taxon>Boletales</taxon>
        <taxon>Sclerodermatineae</taxon>
        <taxon>Pisolithaceae</taxon>
        <taxon>Pisolithus</taxon>
    </lineage>
</organism>
<dbReference type="Proteomes" id="UP000054018">
    <property type="component" value="Unassembled WGS sequence"/>
</dbReference>
<keyword evidence="1" id="KW-0833">Ubl conjugation pathway</keyword>
<dbReference type="SMART" id="SM00256">
    <property type="entry name" value="FBOX"/>
    <property type="match status" value="1"/>
</dbReference>
<feature type="domain" description="F-box" evidence="3">
    <location>
        <begin position="194"/>
        <end position="240"/>
    </location>
</feature>
<dbReference type="Pfam" id="PF12937">
    <property type="entry name" value="F-box-like"/>
    <property type="match status" value="1"/>
</dbReference>
<dbReference type="Pfam" id="PF19270">
    <property type="entry name" value="FBO_C"/>
    <property type="match status" value="1"/>
</dbReference>
<dbReference type="GO" id="GO:0031146">
    <property type="term" value="P:SCF-dependent proteasomal ubiquitin-dependent protein catabolic process"/>
    <property type="evidence" value="ECO:0007669"/>
    <property type="project" value="TreeGrafter"/>
</dbReference>
<dbReference type="AlphaFoldDB" id="A0A0C9YG33"/>
<keyword evidence="5" id="KW-1185">Reference proteome</keyword>
<dbReference type="HOGENOM" id="CLU_017706_2_0_1"/>
<sequence length="428" mass="48706">MAAQAHVESELPDLVRFREEWKEEVRQRRATSQQAQPEPDSRTHRHAPSPTDTSYTPKSASVHTSNTPDSHDSPTLTRAVGIYRSAVRHEQDGLLDEALKLYSQAFRLEPNVDRAYFWEERRSQQSATPAPLVGDPGSLLNAAYTGKGNVSVVPNTTIISTETEEKYCASGVLAKVVANYPADLVFTPEDERRGAALNVIPDELLLHILRSLDTTTIERFAAVCRKARVLSLDSSIWRDFVYVAYKPPQIPDADSVKTIIKRFNANYRQTYIEQPRLRLDGVYIAVCHYVRRGVSDYAWVNNMHLITYHRYLRFFADGIVLSLLANEEHTPQSVIPVLKPSLRMKGFHVGSWQLDGSVVRISNLECPPSRYHFQMTLALHSKPLGRWNRLEILSYESVNVDEGEVVPCVLKHERPFWFSKVKSYPGYQ</sequence>
<dbReference type="InterPro" id="IPR036047">
    <property type="entry name" value="F-box-like_dom_sf"/>
</dbReference>
<proteinExistence type="predicted"/>
<reference evidence="5" key="2">
    <citation type="submission" date="2015-01" db="EMBL/GenBank/DDBJ databases">
        <title>Evolutionary Origins and Diversification of the Mycorrhizal Mutualists.</title>
        <authorList>
            <consortium name="DOE Joint Genome Institute"/>
            <consortium name="Mycorrhizal Genomics Consortium"/>
            <person name="Kohler A."/>
            <person name="Kuo A."/>
            <person name="Nagy L.G."/>
            <person name="Floudas D."/>
            <person name="Copeland A."/>
            <person name="Barry K.W."/>
            <person name="Cichocki N."/>
            <person name="Veneault-Fourrey C."/>
            <person name="LaButti K."/>
            <person name="Lindquist E.A."/>
            <person name="Lipzen A."/>
            <person name="Lundell T."/>
            <person name="Morin E."/>
            <person name="Murat C."/>
            <person name="Riley R."/>
            <person name="Ohm R."/>
            <person name="Sun H."/>
            <person name="Tunlid A."/>
            <person name="Henrissat B."/>
            <person name="Grigoriev I.V."/>
            <person name="Hibbett D.S."/>
            <person name="Martin F."/>
        </authorList>
    </citation>
    <scope>NUCLEOTIDE SEQUENCE [LARGE SCALE GENOMIC DNA]</scope>
    <source>
        <strain evidence="5">441</strain>
    </source>
</reference>
<name>A0A0C9YG33_9AGAM</name>
<feature type="compositionally biased region" description="Polar residues" evidence="2">
    <location>
        <begin position="50"/>
        <end position="76"/>
    </location>
</feature>